<name>A0A085G800_EWIA3</name>
<dbReference type="PROSITE" id="PS51257">
    <property type="entry name" value="PROKAR_LIPOPROTEIN"/>
    <property type="match status" value="1"/>
</dbReference>
<evidence type="ECO:0000256" key="1">
    <source>
        <dbReference type="SAM" id="SignalP"/>
    </source>
</evidence>
<evidence type="ECO:0000313" key="4">
    <source>
        <dbReference type="Proteomes" id="UP000028640"/>
    </source>
</evidence>
<dbReference type="CDD" id="cd13400">
    <property type="entry name" value="LT_IagB-like"/>
    <property type="match status" value="1"/>
</dbReference>
<sequence>MKRHLLAITLCLSASCQANCFKDAGKAFGIPPALLLSIAIKESHLNPSAVNSANRNHTEDVCMMQVNSTHFAHLASLGVSRTKLLSEPCTCVNTGAWVLYGMFQQYGKSWNTVGMYNAGAAPSHQPQRDRYASDVRRIYQRLLHSVSQDTLLTLEQMPSGRESRREGTDEFANK</sequence>
<proteinExistence type="predicted"/>
<keyword evidence="4" id="KW-1185">Reference proteome</keyword>
<dbReference type="SUPFAM" id="SSF53955">
    <property type="entry name" value="Lysozyme-like"/>
    <property type="match status" value="1"/>
</dbReference>
<keyword evidence="1" id="KW-0732">Signal</keyword>
<protein>
    <submittedName>
        <fullName evidence="3">Transglycosylase SLT domain protein</fullName>
    </submittedName>
</protein>
<dbReference type="RefSeq" id="WP_034792190.1">
    <property type="nucleotide sequence ID" value="NZ_JMPJ01000063.1"/>
</dbReference>
<dbReference type="OrthoDB" id="9808681at2"/>
<comment type="caution">
    <text evidence="3">The sequence shown here is derived from an EMBL/GenBank/DDBJ whole genome shotgun (WGS) entry which is preliminary data.</text>
</comment>
<dbReference type="Pfam" id="PF01464">
    <property type="entry name" value="SLT"/>
    <property type="match status" value="1"/>
</dbReference>
<feature type="domain" description="Transglycosylase SLT" evidence="2">
    <location>
        <begin position="20"/>
        <end position="134"/>
    </location>
</feature>
<evidence type="ECO:0000259" key="2">
    <source>
        <dbReference type="Pfam" id="PF01464"/>
    </source>
</evidence>
<dbReference type="Proteomes" id="UP000028640">
    <property type="component" value="Unassembled WGS sequence"/>
</dbReference>
<dbReference type="STRING" id="910964.GEAM_2628"/>
<reference evidence="3 4" key="1">
    <citation type="submission" date="2014-05" db="EMBL/GenBank/DDBJ databases">
        <title>ATOL: Assembling a taxonomically balanced genome-scale reconstruction of the evolutionary history of the Enterobacteriaceae.</title>
        <authorList>
            <person name="Plunkett G.III."/>
            <person name="Neeno-Eckwall E.C."/>
            <person name="Glasner J.D."/>
            <person name="Perna N.T."/>
        </authorList>
    </citation>
    <scope>NUCLEOTIDE SEQUENCE [LARGE SCALE GENOMIC DNA]</scope>
    <source>
        <strain evidence="3 4">ATCC 33852</strain>
    </source>
</reference>
<evidence type="ECO:0000313" key="3">
    <source>
        <dbReference type="EMBL" id="KFC79845.1"/>
    </source>
</evidence>
<feature type="chain" id="PRO_5001790836" evidence="1">
    <location>
        <begin position="19"/>
        <end position="174"/>
    </location>
</feature>
<gene>
    <name evidence="3" type="ORF">GEAM_2628</name>
</gene>
<accession>A0A085G800</accession>
<dbReference type="InterPro" id="IPR008258">
    <property type="entry name" value="Transglycosylase_SLT_dom_1"/>
</dbReference>
<feature type="signal peptide" evidence="1">
    <location>
        <begin position="1"/>
        <end position="18"/>
    </location>
</feature>
<dbReference type="InterPro" id="IPR023346">
    <property type="entry name" value="Lysozyme-like_dom_sf"/>
</dbReference>
<organism evidence="3 4">
    <name type="scientific">Ewingella americana (strain ATCC 33852 / DSM 4580 / CCUG 14506 / JCM 5911 / LMG 7869 / NCTC 12157 / CDC 1468-78)</name>
    <dbReference type="NCBI Taxonomy" id="910964"/>
    <lineage>
        <taxon>Bacteria</taxon>
        <taxon>Pseudomonadati</taxon>
        <taxon>Pseudomonadota</taxon>
        <taxon>Gammaproteobacteria</taxon>
        <taxon>Enterobacterales</taxon>
        <taxon>Yersiniaceae</taxon>
        <taxon>Ewingella</taxon>
    </lineage>
</organism>
<dbReference type="eggNOG" id="COG0741">
    <property type="taxonomic scope" value="Bacteria"/>
</dbReference>
<dbReference type="Gene3D" id="1.10.530.10">
    <property type="match status" value="1"/>
</dbReference>
<dbReference type="AlphaFoldDB" id="A0A085G800"/>
<dbReference type="GeneID" id="78382847"/>
<dbReference type="EMBL" id="JMPJ01000063">
    <property type="protein sequence ID" value="KFC79845.1"/>
    <property type="molecule type" value="Genomic_DNA"/>
</dbReference>